<gene>
    <name evidence="2" type="ordered locus">Pcal_0752</name>
</gene>
<dbReference type="KEGG" id="pcl:Pcal_0752"/>
<accession>A3MU61</accession>
<evidence type="ECO:0000313" key="3">
    <source>
        <dbReference type="Proteomes" id="UP000001431"/>
    </source>
</evidence>
<name>A3MU61_PYRCJ</name>
<organism evidence="2 3">
    <name type="scientific">Pyrobaculum calidifontis (strain DSM 21063 / JCM 11548 / VA1)</name>
    <dbReference type="NCBI Taxonomy" id="410359"/>
    <lineage>
        <taxon>Archaea</taxon>
        <taxon>Thermoproteota</taxon>
        <taxon>Thermoprotei</taxon>
        <taxon>Thermoproteales</taxon>
        <taxon>Thermoproteaceae</taxon>
        <taxon>Pyrobaculum</taxon>
    </lineage>
</organism>
<dbReference type="HOGENOM" id="CLU_1113909_0_0_2"/>
<evidence type="ECO:0000256" key="1">
    <source>
        <dbReference type="SAM" id="MobiDB-lite"/>
    </source>
</evidence>
<sequence>MDVAALKLVKLAALGWELRLYHVPRRFDENVARALVRPAAEVKAACASRHLLLFYLVEVGKYAFAYALADPTLFPGKQAGRLKAVDPAICPTATVVKRGVEGLASLYEAAVRFEGAPPAALSVTPLLMFPTLCQRPTPALEPLCKRAQAIREVIKRPIALEPLGGKPQNGAADASRLETNDVQKSGAGRQRGSSGVAELASGSVTAESAGAAADGGSASNAVSAELCGCRVDARCLAWLCRAVCGCGGV</sequence>
<dbReference type="AlphaFoldDB" id="A3MU61"/>
<reference evidence="2" key="1">
    <citation type="submission" date="2007-02" db="EMBL/GenBank/DDBJ databases">
        <title>Complete sequence of Pyrobaculum calidifontis JCM 11548.</title>
        <authorList>
            <consortium name="US DOE Joint Genome Institute"/>
            <person name="Copeland A."/>
            <person name="Lucas S."/>
            <person name="Lapidus A."/>
            <person name="Barry K."/>
            <person name="Glavina del Rio T."/>
            <person name="Dalin E."/>
            <person name="Tice H."/>
            <person name="Pitluck S."/>
            <person name="Chain P."/>
            <person name="Malfatti S."/>
            <person name="Shin M."/>
            <person name="Vergez L."/>
            <person name="Schmutz J."/>
            <person name="Larimer F."/>
            <person name="Land M."/>
            <person name="Hauser L."/>
            <person name="Kyrpides N."/>
            <person name="Mikhailova N."/>
            <person name="Cozen A.E."/>
            <person name="Fitz-Gibbon S.T."/>
            <person name="House C.H."/>
            <person name="Saltikov C."/>
            <person name="Lowe T.M."/>
            <person name="Richardson P."/>
        </authorList>
    </citation>
    <scope>NUCLEOTIDE SEQUENCE [LARGE SCALE GENOMIC DNA]</scope>
    <source>
        <strain evidence="2">JCM 11548</strain>
    </source>
</reference>
<protein>
    <submittedName>
        <fullName evidence="2">Uncharacterized protein</fullName>
    </submittedName>
</protein>
<dbReference type="Proteomes" id="UP000001431">
    <property type="component" value="Chromosome"/>
</dbReference>
<dbReference type="GeneID" id="4908912"/>
<evidence type="ECO:0000313" key="2">
    <source>
        <dbReference type="EMBL" id="ABO08178.1"/>
    </source>
</evidence>
<proteinExistence type="predicted"/>
<dbReference type="RefSeq" id="WP_011849436.1">
    <property type="nucleotide sequence ID" value="NC_009073.1"/>
</dbReference>
<keyword evidence="3" id="KW-1185">Reference proteome</keyword>
<feature type="region of interest" description="Disordered" evidence="1">
    <location>
        <begin position="164"/>
        <end position="196"/>
    </location>
</feature>
<dbReference type="STRING" id="410359.Pcal_0752"/>
<dbReference type="EMBL" id="CP000561">
    <property type="protein sequence ID" value="ABO08178.1"/>
    <property type="molecule type" value="Genomic_DNA"/>
</dbReference>